<dbReference type="KEGG" id="tje:TJEJU_3566"/>
<dbReference type="EMBL" id="LT899436">
    <property type="protein sequence ID" value="SNR17210.1"/>
    <property type="molecule type" value="Genomic_DNA"/>
</dbReference>
<sequence length="193" mass="23177">MIQKLLIFLYLIISFVFGIGILLSFYDYSYSGYYSEKFINWTWLSMTFLIVFRFWKKRFIKIFSIVLISIILLSILPMAIPFLGILNYFSTYGDYQQIQLNSKYRLERTKHHPLSPQRIFIYEKKGILEKNICRSNYDEIIANVLSLEHNEYKLLPLQYCKLIEANETEVKIEYQILNKKKIVHHKLNNNDGY</sequence>
<feature type="transmembrane region" description="Helical" evidence="1">
    <location>
        <begin position="38"/>
        <end position="55"/>
    </location>
</feature>
<accession>A0A238UFQ7</accession>
<organism evidence="2 3">
    <name type="scientific">Tenacibaculum jejuense</name>
    <dbReference type="NCBI Taxonomy" id="584609"/>
    <lineage>
        <taxon>Bacteria</taxon>
        <taxon>Pseudomonadati</taxon>
        <taxon>Bacteroidota</taxon>
        <taxon>Flavobacteriia</taxon>
        <taxon>Flavobacteriales</taxon>
        <taxon>Flavobacteriaceae</taxon>
        <taxon>Tenacibaculum</taxon>
    </lineage>
</organism>
<dbReference type="OrthoDB" id="1163261at2"/>
<evidence type="ECO:0000313" key="2">
    <source>
        <dbReference type="EMBL" id="SNR17210.1"/>
    </source>
</evidence>
<keyword evidence="1" id="KW-0812">Transmembrane</keyword>
<name>A0A238UFQ7_9FLAO</name>
<keyword evidence="3" id="KW-1185">Reference proteome</keyword>
<evidence type="ECO:0000256" key="1">
    <source>
        <dbReference type="SAM" id="Phobius"/>
    </source>
</evidence>
<keyword evidence="1" id="KW-0472">Membrane</keyword>
<feature type="transmembrane region" description="Helical" evidence="1">
    <location>
        <begin position="62"/>
        <end position="89"/>
    </location>
</feature>
<keyword evidence="1" id="KW-1133">Transmembrane helix</keyword>
<dbReference type="AlphaFoldDB" id="A0A238UFQ7"/>
<dbReference type="Proteomes" id="UP000215214">
    <property type="component" value="Chromosome TJEJU"/>
</dbReference>
<proteinExistence type="predicted"/>
<gene>
    <name evidence="2" type="ORF">TJEJU_3566</name>
</gene>
<reference evidence="2 3" key="1">
    <citation type="submission" date="2017-07" db="EMBL/GenBank/DDBJ databases">
        <authorList>
            <person name="Sun Z.S."/>
            <person name="Albrecht U."/>
            <person name="Echele G."/>
            <person name="Lee C.C."/>
        </authorList>
    </citation>
    <scope>NUCLEOTIDE SEQUENCE [LARGE SCALE GENOMIC DNA]</scope>
    <source>
        <strain evidence="3">type strain: KCTC 22618</strain>
    </source>
</reference>
<protein>
    <submittedName>
        <fullName evidence="2">Uncharacterized protein</fullName>
    </submittedName>
</protein>
<evidence type="ECO:0000313" key="3">
    <source>
        <dbReference type="Proteomes" id="UP000215214"/>
    </source>
</evidence>
<feature type="transmembrane region" description="Helical" evidence="1">
    <location>
        <begin position="7"/>
        <end position="26"/>
    </location>
</feature>
<dbReference type="RefSeq" id="WP_157730270.1">
    <property type="nucleotide sequence ID" value="NZ_LT899436.1"/>
</dbReference>